<feature type="transmembrane region" description="Helical" evidence="9">
    <location>
        <begin position="142"/>
        <end position="164"/>
    </location>
</feature>
<keyword evidence="4" id="KW-1003">Cell membrane</keyword>
<keyword evidence="3" id="KW-0813">Transport</keyword>
<comment type="subcellular location">
    <subcellularLocation>
        <location evidence="1">Cell membrane</location>
        <topology evidence="1">Multi-pass membrane protein</topology>
    </subcellularLocation>
</comment>
<evidence type="ECO:0000256" key="9">
    <source>
        <dbReference type="SAM" id="Phobius"/>
    </source>
</evidence>
<evidence type="ECO:0000256" key="8">
    <source>
        <dbReference type="ARBA" id="ARBA00023136"/>
    </source>
</evidence>
<dbReference type="Pfam" id="PF02386">
    <property type="entry name" value="TrkH"/>
    <property type="match status" value="1"/>
</dbReference>
<evidence type="ECO:0000313" key="11">
    <source>
        <dbReference type="Proteomes" id="UP000199658"/>
    </source>
</evidence>
<dbReference type="PANTHER" id="PTHR32024">
    <property type="entry name" value="TRK SYSTEM POTASSIUM UPTAKE PROTEIN TRKG-RELATED"/>
    <property type="match status" value="1"/>
</dbReference>
<evidence type="ECO:0000256" key="1">
    <source>
        <dbReference type="ARBA" id="ARBA00004651"/>
    </source>
</evidence>
<dbReference type="RefSeq" id="WP_245780985.1">
    <property type="nucleotide sequence ID" value="NZ_FOYO01000001.1"/>
</dbReference>
<evidence type="ECO:0000256" key="6">
    <source>
        <dbReference type="ARBA" id="ARBA00022989"/>
    </source>
</evidence>
<dbReference type="STRING" id="670154.SAMN04488002_2521"/>
<evidence type="ECO:0000256" key="3">
    <source>
        <dbReference type="ARBA" id="ARBA00022448"/>
    </source>
</evidence>
<dbReference type="PANTHER" id="PTHR32024:SF2">
    <property type="entry name" value="TRK SYSTEM POTASSIUM UPTAKE PROTEIN TRKG-RELATED"/>
    <property type="match status" value="1"/>
</dbReference>
<feature type="transmembrane region" description="Helical" evidence="9">
    <location>
        <begin position="366"/>
        <end position="392"/>
    </location>
</feature>
<feature type="transmembrane region" description="Helical" evidence="9">
    <location>
        <begin position="49"/>
        <end position="68"/>
    </location>
</feature>
<feature type="transmembrane region" description="Helical" evidence="9">
    <location>
        <begin position="199"/>
        <end position="218"/>
    </location>
</feature>
<feature type="transmembrane region" description="Helical" evidence="9">
    <location>
        <begin position="423"/>
        <end position="449"/>
    </location>
</feature>
<feature type="transmembrane region" description="Helical" evidence="9">
    <location>
        <begin position="80"/>
        <end position="98"/>
    </location>
</feature>
<feature type="transmembrane region" description="Helical" evidence="9">
    <location>
        <begin position="293"/>
        <end position="316"/>
    </location>
</feature>
<proteinExistence type="inferred from homology"/>
<sequence length="515" mass="55261">MMQGPPASKLPVVLRLPLVVQLMGTGAVAMLIPAIHALALGQHRVAQPFFYGAILFGVLAVLVGLATYQQPVRNVARSQLLTLVATYLVLPVMLAIPLHEARPSMSFFNAYFEMVSSITTTGASILDTPRIVPDPIHLWRGVVGWMGGFLVILSAVAVLAPMTLGGFEVMRPTASSGGRPGSGAQLAKATEPNLRIARYTAKILPIYVSFTLVIWLLQVTSGTGSFHGLMIALATMSTSGILPLKSMVDMGISIPAEVVIFAFLILAVTRQVISLPFDKHYFPSLRNDPEMRVALSFVIIVPLVLWFRHFIGAIEVNEEADVLASLKAYWGATFTVFSFLTTTGFVSTDWEAARDWSALPTPGLVLAGLAIMGGGVATTAGGVKLLRFYALYKHGLREMERLVHPSSVGGGGRIGRGMRREGAFIAWIFFMLFALSIAGVVVALAFAGLRFDEAVIFAISALSTTGPLVNVALDNGANYADLGTEAKAILIGAMVLGRMETLAIIALFNPDFWRR</sequence>
<feature type="transmembrane region" description="Helical" evidence="9">
    <location>
        <begin position="224"/>
        <end position="242"/>
    </location>
</feature>
<reference evidence="11" key="1">
    <citation type="submission" date="2016-10" db="EMBL/GenBank/DDBJ databases">
        <authorList>
            <person name="Varghese N."/>
            <person name="Submissions S."/>
        </authorList>
    </citation>
    <scope>NUCLEOTIDE SEQUENCE [LARGE SCALE GENOMIC DNA]</scope>
    <source>
        <strain evidence="11">DSM 26921</strain>
    </source>
</reference>
<feature type="transmembrane region" description="Helical" evidence="9">
    <location>
        <begin position="328"/>
        <end position="346"/>
    </location>
</feature>
<keyword evidence="6 9" id="KW-1133">Transmembrane helix</keyword>
<keyword evidence="7" id="KW-0406">Ion transport</keyword>
<keyword evidence="8 9" id="KW-0472">Membrane</keyword>
<evidence type="ECO:0000256" key="4">
    <source>
        <dbReference type="ARBA" id="ARBA00022475"/>
    </source>
</evidence>
<dbReference type="AlphaFoldDB" id="A0A1I6H4R9"/>
<feature type="transmembrane region" description="Helical" evidence="9">
    <location>
        <begin position="12"/>
        <end position="37"/>
    </location>
</feature>
<dbReference type="GO" id="GO:0008324">
    <property type="term" value="F:monoatomic cation transmembrane transporter activity"/>
    <property type="evidence" value="ECO:0007669"/>
    <property type="project" value="InterPro"/>
</dbReference>
<keyword evidence="5 9" id="KW-0812">Transmembrane</keyword>
<organism evidence="10 11">
    <name type="scientific">Litoreibacter janthinus</name>
    <dbReference type="NCBI Taxonomy" id="670154"/>
    <lineage>
        <taxon>Bacteria</taxon>
        <taxon>Pseudomonadati</taxon>
        <taxon>Pseudomonadota</taxon>
        <taxon>Alphaproteobacteria</taxon>
        <taxon>Rhodobacterales</taxon>
        <taxon>Roseobacteraceae</taxon>
        <taxon>Litoreibacter</taxon>
    </lineage>
</organism>
<evidence type="ECO:0000256" key="7">
    <source>
        <dbReference type="ARBA" id="ARBA00023065"/>
    </source>
</evidence>
<feature type="transmembrane region" description="Helical" evidence="9">
    <location>
        <begin position="488"/>
        <end position="508"/>
    </location>
</feature>
<comment type="similarity">
    <text evidence="2">Belongs to the TrkH potassium transport family.</text>
</comment>
<evidence type="ECO:0000256" key="2">
    <source>
        <dbReference type="ARBA" id="ARBA00009137"/>
    </source>
</evidence>
<dbReference type="InterPro" id="IPR003445">
    <property type="entry name" value="Cat_transpt"/>
</dbReference>
<accession>A0A1I6H4R9</accession>
<protein>
    <submittedName>
        <fullName evidence="10">Trk system potassium uptake protein TrkH</fullName>
    </submittedName>
</protein>
<dbReference type="Proteomes" id="UP000199658">
    <property type="component" value="Unassembled WGS sequence"/>
</dbReference>
<keyword evidence="11" id="KW-1185">Reference proteome</keyword>
<dbReference type="GO" id="GO:0030001">
    <property type="term" value="P:metal ion transport"/>
    <property type="evidence" value="ECO:0007669"/>
    <property type="project" value="UniProtKB-ARBA"/>
</dbReference>
<feature type="transmembrane region" description="Helical" evidence="9">
    <location>
        <begin position="455"/>
        <end position="476"/>
    </location>
</feature>
<feature type="transmembrane region" description="Helical" evidence="9">
    <location>
        <begin position="254"/>
        <end position="273"/>
    </location>
</feature>
<dbReference type="GO" id="GO:0005886">
    <property type="term" value="C:plasma membrane"/>
    <property type="evidence" value="ECO:0007669"/>
    <property type="project" value="UniProtKB-SubCell"/>
</dbReference>
<evidence type="ECO:0000313" key="10">
    <source>
        <dbReference type="EMBL" id="SFR49475.1"/>
    </source>
</evidence>
<gene>
    <name evidence="10" type="ORF">SAMN04488002_2521</name>
</gene>
<name>A0A1I6H4R9_9RHOB</name>
<dbReference type="EMBL" id="FOYO01000001">
    <property type="protein sequence ID" value="SFR49475.1"/>
    <property type="molecule type" value="Genomic_DNA"/>
</dbReference>
<evidence type="ECO:0000256" key="5">
    <source>
        <dbReference type="ARBA" id="ARBA00022692"/>
    </source>
</evidence>